<evidence type="ECO:0000313" key="2">
    <source>
        <dbReference type="EMBL" id="KAJ8654536.1"/>
    </source>
</evidence>
<keyword evidence="1" id="KW-1133">Transmembrane helix</keyword>
<dbReference type="Proteomes" id="UP001234581">
    <property type="component" value="Unassembled WGS sequence"/>
</dbReference>
<dbReference type="RefSeq" id="XP_058339450.1">
    <property type="nucleotide sequence ID" value="XM_058489828.1"/>
</dbReference>
<reference evidence="2 3" key="1">
    <citation type="submission" date="2023-03" db="EMBL/GenBank/DDBJ databases">
        <title>Genome sequence of Lichtheimia ornata CBS 291.66.</title>
        <authorList>
            <person name="Mohabir J.T."/>
            <person name="Shea T.P."/>
            <person name="Kurbessoian T."/>
            <person name="Berby B."/>
            <person name="Fontaine J."/>
            <person name="Livny J."/>
            <person name="Gnirke A."/>
            <person name="Stajich J.E."/>
            <person name="Cuomo C.A."/>
        </authorList>
    </citation>
    <scope>NUCLEOTIDE SEQUENCE [LARGE SCALE GENOMIC DNA]</scope>
    <source>
        <strain evidence="2">CBS 291.66</strain>
    </source>
</reference>
<feature type="transmembrane region" description="Helical" evidence="1">
    <location>
        <begin position="178"/>
        <end position="199"/>
    </location>
</feature>
<feature type="transmembrane region" description="Helical" evidence="1">
    <location>
        <begin position="104"/>
        <end position="125"/>
    </location>
</feature>
<protein>
    <recommendedName>
        <fullName evidence="4">Membrane permease</fullName>
    </recommendedName>
</protein>
<keyword evidence="3" id="KW-1185">Reference proteome</keyword>
<proteinExistence type="predicted"/>
<keyword evidence="1" id="KW-0812">Transmembrane</keyword>
<comment type="caution">
    <text evidence="2">The sequence shown here is derived from an EMBL/GenBank/DDBJ whole genome shotgun (WGS) entry which is preliminary data.</text>
</comment>
<organism evidence="2 3">
    <name type="scientific">Lichtheimia ornata</name>
    <dbReference type="NCBI Taxonomy" id="688661"/>
    <lineage>
        <taxon>Eukaryota</taxon>
        <taxon>Fungi</taxon>
        <taxon>Fungi incertae sedis</taxon>
        <taxon>Mucoromycota</taxon>
        <taxon>Mucoromycotina</taxon>
        <taxon>Mucoromycetes</taxon>
        <taxon>Mucorales</taxon>
        <taxon>Lichtheimiaceae</taxon>
        <taxon>Lichtheimia</taxon>
    </lineage>
</organism>
<name>A0AAD7UYR0_9FUNG</name>
<feature type="transmembrane region" description="Helical" evidence="1">
    <location>
        <begin position="80"/>
        <end position="98"/>
    </location>
</feature>
<accession>A0AAD7UYR0</accession>
<feature type="transmembrane region" description="Helical" evidence="1">
    <location>
        <begin position="137"/>
        <end position="158"/>
    </location>
</feature>
<sequence length="274" mass="31548">MADNTLLKSANVVVFLFFVLVTGYSLFSKDVIADIFRGYETYFDPARWMFLVWVLIHLLLLCFVAYQWTNDAHETVVNGVGWHFVVAALLNSLWFSLLESHHPILGFIVGILLLVSVSVIFYNLAENFAPETWAQRFLIHAPFSVWHGFTIFMAVWNAFVAFTTVRKDQFGIILHPNILHVILVYAALAFLTLSAIGYVQYKHERCDVISAWVIAFCLWAVFDHQLDPLLHWPALAAALISTIWPITPFVYHMVKYRTIHPEERERILNSTTTN</sequence>
<dbReference type="EMBL" id="JARTCD010000060">
    <property type="protein sequence ID" value="KAJ8654536.1"/>
    <property type="molecule type" value="Genomic_DNA"/>
</dbReference>
<feature type="transmembrane region" description="Helical" evidence="1">
    <location>
        <begin position="234"/>
        <end position="254"/>
    </location>
</feature>
<feature type="transmembrane region" description="Helical" evidence="1">
    <location>
        <begin position="48"/>
        <end position="68"/>
    </location>
</feature>
<evidence type="ECO:0000313" key="3">
    <source>
        <dbReference type="Proteomes" id="UP001234581"/>
    </source>
</evidence>
<dbReference type="GeneID" id="83217247"/>
<feature type="transmembrane region" description="Helical" evidence="1">
    <location>
        <begin position="206"/>
        <end position="222"/>
    </location>
</feature>
<keyword evidence="1" id="KW-0472">Membrane</keyword>
<feature type="transmembrane region" description="Helical" evidence="1">
    <location>
        <begin position="12"/>
        <end position="28"/>
    </location>
</feature>
<evidence type="ECO:0000256" key="1">
    <source>
        <dbReference type="SAM" id="Phobius"/>
    </source>
</evidence>
<evidence type="ECO:0008006" key="4">
    <source>
        <dbReference type="Google" id="ProtNLM"/>
    </source>
</evidence>
<dbReference type="PANTHER" id="PTHR33802:SF1">
    <property type="entry name" value="XK-RELATED PROTEIN"/>
    <property type="match status" value="1"/>
</dbReference>
<dbReference type="PANTHER" id="PTHR33802">
    <property type="entry name" value="SI:CH211-161H7.5-RELATED"/>
    <property type="match status" value="1"/>
</dbReference>
<dbReference type="AlphaFoldDB" id="A0AAD7UYR0"/>
<gene>
    <name evidence="2" type="ORF">O0I10_009842</name>
</gene>